<gene>
    <name evidence="1" type="ORF">RPERSI_LOCUS3572</name>
</gene>
<comment type="caution">
    <text evidence="1">The sequence shown here is derived from an EMBL/GenBank/DDBJ whole genome shotgun (WGS) entry which is preliminary data.</text>
</comment>
<reference evidence="1" key="1">
    <citation type="submission" date="2021-06" db="EMBL/GenBank/DDBJ databases">
        <authorList>
            <person name="Kallberg Y."/>
            <person name="Tangrot J."/>
            <person name="Rosling A."/>
        </authorList>
    </citation>
    <scope>NUCLEOTIDE SEQUENCE</scope>
    <source>
        <strain evidence="1">MA461A</strain>
    </source>
</reference>
<sequence>LYDRHLQKIELESADLLGSAMDTPKEESDSKSTKYSQSA</sequence>
<proteinExistence type="predicted"/>
<dbReference type="Proteomes" id="UP000789920">
    <property type="component" value="Unassembled WGS sequence"/>
</dbReference>
<name>A0ACA9LNM4_9GLOM</name>
<evidence type="ECO:0000313" key="1">
    <source>
        <dbReference type="EMBL" id="CAG8541532.1"/>
    </source>
</evidence>
<evidence type="ECO:0000313" key="2">
    <source>
        <dbReference type="Proteomes" id="UP000789920"/>
    </source>
</evidence>
<protein>
    <submittedName>
        <fullName evidence="1">16237_t:CDS:1</fullName>
    </submittedName>
</protein>
<accession>A0ACA9LNM4</accession>
<feature type="non-terminal residue" evidence="1">
    <location>
        <position position="1"/>
    </location>
</feature>
<organism evidence="1 2">
    <name type="scientific">Racocetra persica</name>
    <dbReference type="NCBI Taxonomy" id="160502"/>
    <lineage>
        <taxon>Eukaryota</taxon>
        <taxon>Fungi</taxon>
        <taxon>Fungi incertae sedis</taxon>
        <taxon>Mucoromycota</taxon>
        <taxon>Glomeromycotina</taxon>
        <taxon>Glomeromycetes</taxon>
        <taxon>Diversisporales</taxon>
        <taxon>Gigasporaceae</taxon>
        <taxon>Racocetra</taxon>
    </lineage>
</organism>
<keyword evidence="2" id="KW-1185">Reference proteome</keyword>
<dbReference type="EMBL" id="CAJVQC010004510">
    <property type="protein sequence ID" value="CAG8541532.1"/>
    <property type="molecule type" value="Genomic_DNA"/>
</dbReference>